<dbReference type="GeneID" id="26739746"/>
<name>A0A0S4FQ43_METFO</name>
<evidence type="ECO:0000256" key="1">
    <source>
        <dbReference type="SAM" id="Phobius"/>
    </source>
</evidence>
<feature type="transmembrane region" description="Helical" evidence="1">
    <location>
        <begin position="355"/>
        <end position="371"/>
    </location>
</feature>
<accession>A0A0S4FQ43</accession>
<feature type="transmembrane region" description="Helical" evidence="1">
    <location>
        <begin position="383"/>
        <end position="402"/>
    </location>
</feature>
<organism evidence="2 3">
    <name type="scientific">Methanobacterium formicicum</name>
    <dbReference type="NCBI Taxonomy" id="2162"/>
    <lineage>
        <taxon>Archaea</taxon>
        <taxon>Methanobacteriati</taxon>
        <taxon>Methanobacteriota</taxon>
        <taxon>Methanomada group</taxon>
        <taxon>Methanobacteria</taxon>
        <taxon>Methanobacteriales</taxon>
        <taxon>Methanobacteriaceae</taxon>
        <taxon>Methanobacterium</taxon>
    </lineage>
</organism>
<dbReference type="Pfam" id="PF09913">
    <property type="entry name" value="DUF2142"/>
    <property type="match status" value="1"/>
</dbReference>
<reference evidence="2" key="1">
    <citation type="submission" date="2014-09" db="EMBL/GenBank/DDBJ databases">
        <authorList>
            <person name="Wibberg D."/>
        </authorList>
    </citation>
    <scope>NUCLEOTIDE SEQUENCE [LARGE SCALE GENOMIC DNA]</scope>
    <source>
        <strain evidence="2">Mb9</strain>
    </source>
</reference>
<feature type="transmembrane region" description="Helical" evidence="1">
    <location>
        <begin position="209"/>
        <end position="235"/>
    </location>
</feature>
<proteinExistence type="predicted"/>
<keyword evidence="1" id="KW-0812">Transmembrane</keyword>
<sequence>MLSKLKNVKPEQLFLILCLIFGVAFLLATPIFQVPDEPDHLLKSIHISKGEIIPEKSMVFVSSYPPVPYVASASVIFVGKLVNNSYIDLIIYFARLANLLLYALIVYAAIKLTPVHKWVFFLLALMPMTLYEAASLSADSFTIAISFLLIASFLEFSFNKEKKELNTKNILFLFFLGLMIALSKQIYIVLLLLFFSIPSHKFGNRRQMFSSFLLISIPLLLIIEGWCFLIQGAYVPILPEISFHDQIFYMLLHPIAFIQALFCSFLHYAQYYLVSFVGTFGWLDNRLDTPLPPMLVYSYLAILILLSLIDNNEFHIHLKQKLVYLTTFLLSFLSIFVLEYIAWNVVGSNIIEGVYGRYFIPIAPLFFLLFYNNKFKFNSDKMGIVIILFSVSILSISLFMIIKRFYIV</sequence>
<protein>
    <recommendedName>
        <fullName evidence="4">Glycosyltransferase RgtA/B/C/D-like domain-containing protein</fullName>
    </recommendedName>
</protein>
<feature type="transmembrane region" description="Helical" evidence="1">
    <location>
        <begin position="247"/>
        <end position="271"/>
    </location>
</feature>
<dbReference type="PATRIC" id="fig|2162.10.peg.1574"/>
<evidence type="ECO:0000313" key="2">
    <source>
        <dbReference type="EMBL" id="CEL25144.1"/>
    </source>
</evidence>
<dbReference type="Proteomes" id="UP000062768">
    <property type="component" value="Chromosome I"/>
</dbReference>
<keyword evidence="3" id="KW-1185">Reference proteome</keyword>
<dbReference type="EMBL" id="LN734822">
    <property type="protein sequence ID" value="CEL25144.1"/>
    <property type="molecule type" value="Genomic_DNA"/>
</dbReference>
<keyword evidence="1" id="KW-1133">Transmembrane helix</keyword>
<feature type="transmembrane region" description="Helical" evidence="1">
    <location>
        <begin position="12"/>
        <end position="32"/>
    </location>
</feature>
<dbReference type="InterPro" id="IPR018674">
    <property type="entry name" value="DUF2142_membrane"/>
</dbReference>
<evidence type="ECO:0000313" key="3">
    <source>
        <dbReference type="Proteomes" id="UP000062768"/>
    </source>
</evidence>
<dbReference type="AlphaFoldDB" id="A0A0S4FQ43"/>
<feature type="transmembrane region" description="Helical" evidence="1">
    <location>
        <begin position="140"/>
        <end position="158"/>
    </location>
</feature>
<dbReference type="RefSeq" id="WP_060537901.1">
    <property type="nucleotide sequence ID" value="NZ_CALCVY010000188.1"/>
</dbReference>
<gene>
    <name evidence="2" type="ORF">MB9_1508</name>
</gene>
<feature type="transmembrane region" description="Helical" evidence="1">
    <location>
        <begin position="89"/>
        <end position="110"/>
    </location>
</feature>
<feature type="transmembrane region" description="Helical" evidence="1">
    <location>
        <begin position="322"/>
        <end position="343"/>
    </location>
</feature>
<evidence type="ECO:0008006" key="4">
    <source>
        <dbReference type="Google" id="ProtNLM"/>
    </source>
</evidence>
<feature type="transmembrane region" description="Helical" evidence="1">
    <location>
        <begin position="291"/>
        <end position="310"/>
    </location>
</feature>
<keyword evidence="1" id="KW-0472">Membrane</keyword>
<feature type="transmembrane region" description="Helical" evidence="1">
    <location>
        <begin position="170"/>
        <end position="197"/>
    </location>
</feature>